<feature type="compositionally biased region" description="Polar residues" evidence="5">
    <location>
        <begin position="41"/>
        <end position="52"/>
    </location>
</feature>
<feature type="domain" description="RanBP2-type" evidence="6">
    <location>
        <begin position="294"/>
        <end position="323"/>
    </location>
</feature>
<keyword evidence="3" id="KW-0862">Zinc</keyword>
<keyword evidence="8" id="KW-1185">Reference proteome</keyword>
<name>A0A813HHK7_POLGL</name>
<dbReference type="AlphaFoldDB" id="A0A813HHK7"/>
<sequence>MRAQEALADEDSRSSSQSSRSEPLRENISTWSQDRPDIRPTTETAPSASHSGNPPGAVDDFDHHSDEDYESSSFFRNASDSLGFAVWDDVPANPELAVSHAPGAVDDNSDVDYEASSFFGNTSDSLGFAVWDDVPANPELAVSQGVSDPDMLQRNVQQALAAGVRVEYHVACEEHLFFARRLPLPRSSLMVHPVNGRIARLMERGGLLLPLLVDLIAELQVPGGHGRRPWAESVQFSNEMQAKAADGQNLQQMGWDWSDSEERLLLARWCSDGRLSFARISGKALASLCKKVPSPGQWFCARCLCCNDAKVEVCAACQNASLPPLRKVGEAPSPDDVARLRETGVSALASSEDALEDGELPPYWLLQSTDGNQTWAWAEFGL</sequence>
<evidence type="ECO:0000256" key="4">
    <source>
        <dbReference type="PROSITE-ProRule" id="PRU00322"/>
    </source>
</evidence>
<feature type="region of interest" description="Disordered" evidence="5">
    <location>
        <begin position="1"/>
        <end position="69"/>
    </location>
</feature>
<dbReference type="Proteomes" id="UP000654075">
    <property type="component" value="Unassembled WGS sequence"/>
</dbReference>
<proteinExistence type="predicted"/>
<reference evidence="7" key="1">
    <citation type="submission" date="2021-02" db="EMBL/GenBank/DDBJ databases">
        <authorList>
            <person name="Dougan E. K."/>
            <person name="Rhodes N."/>
            <person name="Thang M."/>
            <person name="Chan C."/>
        </authorList>
    </citation>
    <scope>NUCLEOTIDE SEQUENCE</scope>
</reference>
<keyword evidence="2 4" id="KW-0863">Zinc-finger</keyword>
<gene>
    <name evidence="7" type="ORF">PGLA1383_LOCUS52480</name>
</gene>
<evidence type="ECO:0000256" key="3">
    <source>
        <dbReference type="ARBA" id="ARBA00022833"/>
    </source>
</evidence>
<feature type="non-terminal residue" evidence="7">
    <location>
        <position position="1"/>
    </location>
</feature>
<evidence type="ECO:0000256" key="5">
    <source>
        <dbReference type="SAM" id="MobiDB-lite"/>
    </source>
</evidence>
<dbReference type="PROSITE" id="PS50199">
    <property type="entry name" value="ZF_RANBP2_2"/>
    <property type="match status" value="1"/>
</dbReference>
<evidence type="ECO:0000313" key="8">
    <source>
        <dbReference type="Proteomes" id="UP000654075"/>
    </source>
</evidence>
<dbReference type="PROSITE" id="PS01358">
    <property type="entry name" value="ZF_RANBP2_1"/>
    <property type="match status" value="1"/>
</dbReference>
<dbReference type="GO" id="GO:0008270">
    <property type="term" value="F:zinc ion binding"/>
    <property type="evidence" value="ECO:0007669"/>
    <property type="project" value="UniProtKB-KW"/>
</dbReference>
<evidence type="ECO:0000313" key="7">
    <source>
        <dbReference type="EMBL" id="CAE8637079.1"/>
    </source>
</evidence>
<evidence type="ECO:0000256" key="2">
    <source>
        <dbReference type="ARBA" id="ARBA00022771"/>
    </source>
</evidence>
<keyword evidence="1" id="KW-0479">Metal-binding</keyword>
<evidence type="ECO:0000259" key="6">
    <source>
        <dbReference type="PROSITE" id="PS50199"/>
    </source>
</evidence>
<dbReference type="InterPro" id="IPR001876">
    <property type="entry name" value="Znf_RanBP2"/>
</dbReference>
<evidence type="ECO:0000256" key="1">
    <source>
        <dbReference type="ARBA" id="ARBA00022723"/>
    </source>
</evidence>
<organism evidence="7 8">
    <name type="scientific">Polarella glacialis</name>
    <name type="common">Dinoflagellate</name>
    <dbReference type="NCBI Taxonomy" id="89957"/>
    <lineage>
        <taxon>Eukaryota</taxon>
        <taxon>Sar</taxon>
        <taxon>Alveolata</taxon>
        <taxon>Dinophyceae</taxon>
        <taxon>Suessiales</taxon>
        <taxon>Suessiaceae</taxon>
        <taxon>Polarella</taxon>
    </lineage>
</organism>
<comment type="caution">
    <text evidence="7">The sequence shown here is derived from an EMBL/GenBank/DDBJ whole genome shotgun (WGS) entry which is preliminary data.</text>
</comment>
<protein>
    <recommendedName>
        <fullName evidence="6">RanBP2-type domain-containing protein</fullName>
    </recommendedName>
</protein>
<dbReference type="EMBL" id="CAJNNV010031614">
    <property type="protein sequence ID" value="CAE8637079.1"/>
    <property type="molecule type" value="Genomic_DNA"/>
</dbReference>
<accession>A0A813HHK7</accession>